<name>A0A1W6Z5T1_9BORD</name>
<dbReference type="Pfam" id="PF00501">
    <property type="entry name" value="AMP-binding"/>
    <property type="match status" value="1"/>
</dbReference>
<proteinExistence type="inferred from homology"/>
<dbReference type="Pfam" id="PF13193">
    <property type="entry name" value="AMP-binding_C"/>
    <property type="match status" value="1"/>
</dbReference>
<dbReference type="Gene3D" id="3.40.50.12780">
    <property type="entry name" value="N-terminal domain of ligase-like"/>
    <property type="match status" value="1"/>
</dbReference>
<evidence type="ECO:0000259" key="4">
    <source>
        <dbReference type="Pfam" id="PF13193"/>
    </source>
</evidence>
<dbReference type="CDD" id="cd04433">
    <property type="entry name" value="AFD_class_I"/>
    <property type="match status" value="1"/>
</dbReference>
<dbReference type="SUPFAM" id="SSF56801">
    <property type="entry name" value="Acetyl-CoA synthetase-like"/>
    <property type="match status" value="1"/>
</dbReference>
<accession>A0A1W6Z5T1</accession>
<dbReference type="InterPro" id="IPR042099">
    <property type="entry name" value="ANL_N_sf"/>
</dbReference>
<dbReference type="Gene3D" id="3.30.300.30">
    <property type="match status" value="1"/>
</dbReference>
<dbReference type="GO" id="GO:0006631">
    <property type="term" value="P:fatty acid metabolic process"/>
    <property type="evidence" value="ECO:0007669"/>
    <property type="project" value="TreeGrafter"/>
</dbReference>
<dbReference type="InterPro" id="IPR000873">
    <property type="entry name" value="AMP-dep_synth/lig_dom"/>
</dbReference>
<evidence type="ECO:0000313" key="5">
    <source>
        <dbReference type="EMBL" id="ARP88720.1"/>
    </source>
</evidence>
<dbReference type="GO" id="GO:0031956">
    <property type="term" value="F:medium-chain fatty acid-CoA ligase activity"/>
    <property type="evidence" value="ECO:0007669"/>
    <property type="project" value="TreeGrafter"/>
</dbReference>
<comment type="similarity">
    <text evidence="1">Belongs to the ATP-dependent AMP-binding enzyme family.</text>
</comment>
<dbReference type="AlphaFoldDB" id="A0A1W6Z5T1"/>
<gene>
    <name evidence="5" type="ORF">CAL13_13850</name>
</gene>
<reference evidence="5 6" key="1">
    <citation type="submission" date="2017-05" db="EMBL/GenBank/DDBJ databases">
        <title>Complete and WGS of Bordetella genogroups.</title>
        <authorList>
            <person name="Spilker T."/>
            <person name="LiPuma J."/>
        </authorList>
    </citation>
    <scope>NUCLEOTIDE SEQUENCE [LARGE SCALE GENOMIC DNA]</scope>
    <source>
        <strain evidence="5 6">AU17164</strain>
    </source>
</reference>
<dbReference type="NCBIfam" id="NF004814">
    <property type="entry name" value="PRK06164.1"/>
    <property type="match status" value="1"/>
</dbReference>
<sequence length="531" mass="56522">MKALRDDTFAARMDAWAARTPEAIALIDDDVPVTISALRDCTLRLAGALAAAGMKPDDRVAIWLPNGIEWIAGFLACARIGALTIAVNTRFRSRELADILGRARAEWLLYWPGFRNIDFDGILADVPDDMLRRLRGIFLAGPQPCAPPALAGLPAHALRAMMRDGAPADVVAEDGPAICFTTSGTTSLPKFVVHDQRTLLRHGDAVAAAYGHDRTARVLAAAPFCGVFGFAALAGTLAPGVPMVCQPVFEARDAAAAVSKHRVTHAYMNNEALARMLDAAPENDYSSVRLFGLAHFSPGLPSLPQRAARHGIAVTGLYGSSELIALVAAQPLDDAAHRHLPGGRLIYPEARVRARDPASGRILEPGESGEIEISSPSLMLGYLDDAADTARAMTGDGYFRTGDLGYTVDARQFVFQARMGDALRLSGYLVNPAEIESFVAALPGVRACQVVGAEADGKTVAFAFVLLEPGAQPDADGWRAACRRAMAAYKVPAGFHALPAFPTVESANSVKIQKSRLRELAAELLKRGAAR</sequence>
<dbReference type="PANTHER" id="PTHR43201">
    <property type="entry name" value="ACYL-COA SYNTHETASE"/>
    <property type="match status" value="1"/>
</dbReference>
<feature type="domain" description="AMP-dependent synthetase/ligase" evidence="3">
    <location>
        <begin position="14"/>
        <end position="383"/>
    </location>
</feature>
<dbReference type="Proteomes" id="UP000194139">
    <property type="component" value="Chromosome"/>
</dbReference>
<dbReference type="InterPro" id="IPR045851">
    <property type="entry name" value="AMP-bd_C_sf"/>
</dbReference>
<keyword evidence="6" id="KW-1185">Reference proteome</keyword>
<evidence type="ECO:0000313" key="6">
    <source>
        <dbReference type="Proteomes" id="UP000194139"/>
    </source>
</evidence>
<evidence type="ECO:0000259" key="3">
    <source>
        <dbReference type="Pfam" id="PF00501"/>
    </source>
</evidence>
<organism evidence="5 6">
    <name type="scientific">Bordetella genomosp. 9</name>
    <dbReference type="NCBI Taxonomy" id="1416803"/>
    <lineage>
        <taxon>Bacteria</taxon>
        <taxon>Pseudomonadati</taxon>
        <taxon>Pseudomonadota</taxon>
        <taxon>Betaproteobacteria</taxon>
        <taxon>Burkholderiales</taxon>
        <taxon>Alcaligenaceae</taxon>
        <taxon>Bordetella</taxon>
    </lineage>
</organism>
<evidence type="ECO:0000256" key="1">
    <source>
        <dbReference type="ARBA" id="ARBA00006432"/>
    </source>
</evidence>
<keyword evidence="2" id="KW-0436">Ligase</keyword>
<protein>
    <submittedName>
        <fullName evidence="5">Acyl-CoA synthetase</fullName>
    </submittedName>
</protein>
<evidence type="ECO:0000256" key="2">
    <source>
        <dbReference type="ARBA" id="ARBA00022598"/>
    </source>
</evidence>
<dbReference type="PANTHER" id="PTHR43201:SF5">
    <property type="entry name" value="MEDIUM-CHAIN ACYL-COA LIGASE ACSF2, MITOCHONDRIAL"/>
    <property type="match status" value="1"/>
</dbReference>
<feature type="domain" description="AMP-binding enzyme C-terminal" evidence="4">
    <location>
        <begin position="434"/>
        <end position="506"/>
    </location>
</feature>
<dbReference type="EMBL" id="CP021109">
    <property type="protein sequence ID" value="ARP88720.1"/>
    <property type="molecule type" value="Genomic_DNA"/>
</dbReference>
<dbReference type="InterPro" id="IPR025110">
    <property type="entry name" value="AMP-bd_C"/>
</dbReference>